<dbReference type="GeneID" id="13012445"/>
<dbReference type="RefSeq" id="WP_014736842.1">
    <property type="nucleotide sequence ID" value="NC_017954.1"/>
</dbReference>
<dbReference type="InterPro" id="IPR018445">
    <property type="entry name" value="Put_Phosphate_transp_reg"/>
</dbReference>
<sequence length="219" mass="24517">MPAETSIAEMNSIDYLTMMVRDVEDVLAVLEEAVKAYAGGNSVSRVYPKIRDLKNKVEDGKVLIMEYLMRLGEALMNARSYIAVAQGLDKIAQLSDGAGYRLMLLEENNIRLDSKIVESVIELVKTARKQMLLIRDSLEKLRLNPRKSLSNCSEVSKLEALADETYRNTTFSLYTLHSGNIVALMVGKEIVDFVEDICDFAKLIGEEIRFLALLKTAST</sequence>
<protein>
    <submittedName>
        <fullName evidence="2">Putative phosphate transport regulator</fullName>
    </submittedName>
</protein>
<proteinExistence type="inferred from homology"/>
<name>I3TCV3_THEC1</name>
<accession>I3TCV3</accession>
<dbReference type="HOGENOM" id="CLU_1242985_0_0_2"/>
<evidence type="ECO:0000313" key="2">
    <source>
        <dbReference type="EMBL" id="AFK50591.1"/>
    </source>
</evidence>
<dbReference type="EMBL" id="CP003531">
    <property type="protein sequence ID" value="AFK50591.1"/>
    <property type="molecule type" value="Genomic_DNA"/>
</dbReference>
<dbReference type="Proteomes" id="UP000005270">
    <property type="component" value="Chromosome"/>
</dbReference>
<keyword evidence="3" id="KW-1185">Reference proteome</keyword>
<dbReference type="eggNOG" id="arCOG02640">
    <property type="taxonomic scope" value="Archaea"/>
</dbReference>
<dbReference type="Pfam" id="PF01865">
    <property type="entry name" value="PhoU_div"/>
    <property type="match status" value="1"/>
</dbReference>
<gene>
    <name evidence="2" type="ordered locus">TCELL_0166</name>
</gene>
<evidence type="ECO:0000256" key="1">
    <source>
        <dbReference type="ARBA" id="ARBA00008591"/>
    </source>
</evidence>
<reference evidence="2 3" key="1">
    <citation type="journal article" date="2012" name="J. Bacteriol.">
        <title>Complete genome sequence of the hyperthermophilic cellulolytic Crenarchaeon 'Thermogladius cellulolyticus' 1633.</title>
        <authorList>
            <person name="Mardanov A.V."/>
            <person name="Kochetkova T.V."/>
            <person name="Beletsky A.V."/>
            <person name="Bonch-Osmolovskaya E.A."/>
            <person name="Ravin N.V."/>
            <person name="Skryabin K.G."/>
        </authorList>
    </citation>
    <scope>NUCLEOTIDE SEQUENCE [LARGE SCALE GENOMIC DNA]</scope>
    <source>
        <strain evidence="3">DSM 22663 / VKM B-2946 / 1633</strain>
    </source>
</reference>
<dbReference type="InParanoid" id="I3TCV3"/>
<dbReference type="InterPro" id="IPR038078">
    <property type="entry name" value="PhoU-like_sf"/>
</dbReference>
<evidence type="ECO:0000313" key="3">
    <source>
        <dbReference type="Proteomes" id="UP000005270"/>
    </source>
</evidence>
<dbReference type="Gene3D" id="1.20.58.220">
    <property type="entry name" value="Phosphate transport system protein phou homolog 2, domain 2"/>
    <property type="match status" value="1"/>
</dbReference>
<dbReference type="STRING" id="1184251.TCELL_0166"/>
<dbReference type="KEGG" id="thg:TCELL_0166"/>
<dbReference type="AlphaFoldDB" id="I3TCV3"/>
<organism evidence="2 3">
    <name type="scientific">Thermogladius calderae (strain DSM 22663 / VKM B-2946 / 1633)</name>
    <dbReference type="NCBI Taxonomy" id="1184251"/>
    <lineage>
        <taxon>Archaea</taxon>
        <taxon>Thermoproteota</taxon>
        <taxon>Thermoprotei</taxon>
        <taxon>Desulfurococcales</taxon>
        <taxon>Desulfurococcaceae</taxon>
        <taxon>Thermogladius</taxon>
    </lineage>
</organism>
<dbReference type="SUPFAM" id="SSF109755">
    <property type="entry name" value="PhoU-like"/>
    <property type="match status" value="1"/>
</dbReference>
<comment type="similarity">
    <text evidence="1">Belongs to the UPF0111 family.</text>
</comment>
<dbReference type="OrthoDB" id="17733at2157"/>